<sequence>MASLVLTDISQLTSDSQHLGFRNIFNISHFSGSWYLKPEERMVVPGSGMLAVHLALEWKEYNPSQRLVHFLTAKEPYKVSLYEQGQTKSPAWDCGGLATPEYVVLEFPGKEEIRRELEKCLIGETVWTMIRNEKECKQLNILADKVSKEEKERYVREILGQVSNITNASCSSGKRPLLNSSSFGQFLSGRSFYQMAFNRYPYLLTQIFVISTRSSVIKSSCGRPVSWSFWFRQDPAKMVLFQLKHSGAATFKLIVISRLRAELQEEEERRAAQRQARHSRCAYAQCRNVLPFLSGKRVTCAECEDQVCRPCAERRGDLWVCVGCAKKRLPGTSTRRNPKLPSRDLEVFRLTSPGNSPTSTNECTEEFKGYLTSRPPLTDLQSVGFGGNSRKFSWLHYDENSSLCLTCDDLERVGANQRRSNTFQAEEMYLHLREGRVENHFGETTLSTTEQDSSLGLPVIGSLVYCETSALDHAATEACLPLN</sequence>
<proteinExistence type="predicted"/>
<feature type="domain" description="FYVE-type zinc finger" evidence="1">
    <location>
        <begin position="256"/>
        <end position="329"/>
    </location>
</feature>
<dbReference type="InterPro" id="IPR011011">
    <property type="entry name" value="Znf_FYVE_PHD"/>
</dbReference>
<evidence type="ECO:0000259" key="1">
    <source>
        <dbReference type="Pfam" id="PF02318"/>
    </source>
</evidence>
<gene>
    <name evidence="2" type="ORF">TSIB3V08_LOCUS4249</name>
</gene>
<dbReference type="Pfam" id="PF02318">
    <property type="entry name" value="FYVE_2"/>
    <property type="match status" value="1"/>
</dbReference>
<reference evidence="2" key="1">
    <citation type="submission" date="2020-11" db="EMBL/GenBank/DDBJ databases">
        <authorList>
            <person name="Tran Van P."/>
        </authorList>
    </citation>
    <scope>NUCLEOTIDE SEQUENCE</scope>
</reference>
<dbReference type="InterPro" id="IPR041282">
    <property type="entry name" value="FYVE_2"/>
</dbReference>
<dbReference type="InterPro" id="IPR013083">
    <property type="entry name" value="Znf_RING/FYVE/PHD"/>
</dbReference>
<name>A0A7R9ATW8_TIMSH</name>
<accession>A0A7R9ATW8</accession>
<organism evidence="2">
    <name type="scientific">Timema shepardi</name>
    <name type="common">Walking stick</name>
    <dbReference type="NCBI Taxonomy" id="629360"/>
    <lineage>
        <taxon>Eukaryota</taxon>
        <taxon>Metazoa</taxon>
        <taxon>Ecdysozoa</taxon>
        <taxon>Arthropoda</taxon>
        <taxon>Hexapoda</taxon>
        <taxon>Insecta</taxon>
        <taxon>Pterygota</taxon>
        <taxon>Neoptera</taxon>
        <taxon>Polyneoptera</taxon>
        <taxon>Phasmatodea</taxon>
        <taxon>Timematodea</taxon>
        <taxon>Timematoidea</taxon>
        <taxon>Timematidae</taxon>
        <taxon>Timema</taxon>
    </lineage>
</organism>
<evidence type="ECO:0000313" key="2">
    <source>
        <dbReference type="EMBL" id="CAD7260057.1"/>
    </source>
</evidence>
<protein>
    <recommendedName>
        <fullName evidence="1">FYVE-type zinc finger domain-containing protein</fullName>
    </recommendedName>
</protein>
<dbReference type="Gene3D" id="3.30.40.10">
    <property type="entry name" value="Zinc/RING finger domain, C3HC4 (zinc finger)"/>
    <property type="match status" value="1"/>
</dbReference>
<dbReference type="EMBL" id="OC001490">
    <property type="protein sequence ID" value="CAD7260057.1"/>
    <property type="molecule type" value="Genomic_DNA"/>
</dbReference>
<dbReference type="SUPFAM" id="SSF57903">
    <property type="entry name" value="FYVE/PHD zinc finger"/>
    <property type="match status" value="1"/>
</dbReference>
<dbReference type="AlphaFoldDB" id="A0A7R9ATW8"/>